<dbReference type="PANTHER" id="PTHR24269">
    <property type="entry name" value="KREMEN PROTEIN"/>
    <property type="match status" value="1"/>
</dbReference>
<keyword evidence="3" id="KW-0732">Signal</keyword>
<dbReference type="GO" id="GO:0005886">
    <property type="term" value="C:plasma membrane"/>
    <property type="evidence" value="ECO:0007669"/>
    <property type="project" value="TreeGrafter"/>
</dbReference>
<evidence type="ECO:0000256" key="3">
    <source>
        <dbReference type="ARBA" id="ARBA00022729"/>
    </source>
</evidence>
<proteinExistence type="predicted"/>
<feature type="domain" description="WSC" evidence="7">
    <location>
        <begin position="79"/>
        <end position="173"/>
    </location>
</feature>
<evidence type="ECO:0000256" key="5">
    <source>
        <dbReference type="ARBA" id="ARBA00023136"/>
    </source>
</evidence>
<keyword evidence="9" id="KW-1185">Reference proteome</keyword>
<dbReference type="InterPro" id="IPR002889">
    <property type="entry name" value="WSC_carb-bd"/>
</dbReference>
<evidence type="ECO:0000256" key="4">
    <source>
        <dbReference type="ARBA" id="ARBA00022989"/>
    </source>
</evidence>
<dbReference type="Pfam" id="PF01822">
    <property type="entry name" value="WSC"/>
    <property type="match status" value="3"/>
</dbReference>
<keyword evidence="4" id="KW-1133">Transmembrane helix</keyword>
<feature type="domain" description="WSC" evidence="7">
    <location>
        <begin position="196"/>
        <end position="289"/>
    </location>
</feature>
<protein>
    <recommendedName>
        <fullName evidence="7">WSC domain-containing protein</fullName>
    </recommendedName>
</protein>
<dbReference type="OrthoDB" id="5985073at2759"/>
<dbReference type="STRING" id="933852.A0A0C2VZK0"/>
<name>A0A0C2VZK0_SERVB</name>
<reference evidence="8 9" key="1">
    <citation type="submission" date="2014-04" db="EMBL/GenBank/DDBJ databases">
        <authorList>
            <consortium name="DOE Joint Genome Institute"/>
            <person name="Kuo A."/>
            <person name="Zuccaro A."/>
            <person name="Kohler A."/>
            <person name="Nagy L.G."/>
            <person name="Floudas D."/>
            <person name="Copeland A."/>
            <person name="Barry K.W."/>
            <person name="Cichocki N."/>
            <person name="Veneault-Fourrey C."/>
            <person name="LaButti K."/>
            <person name="Lindquist E.A."/>
            <person name="Lipzen A."/>
            <person name="Lundell T."/>
            <person name="Morin E."/>
            <person name="Murat C."/>
            <person name="Sun H."/>
            <person name="Tunlid A."/>
            <person name="Henrissat B."/>
            <person name="Grigoriev I.V."/>
            <person name="Hibbett D.S."/>
            <person name="Martin F."/>
            <person name="Nordberg H.P."/>
            <person name="Cantor M.N."/>
            <person name="Hua S.X."/>
        </authorList>
    </citation>
    <scope>NUCLEOTIDE SEQUENCE [LARGE SCALE GENOMIC DNA]</scope>
    <source>
        <strain evidence="8 9">MAFF 305830</strain>
    </source>
</reference>
<dbReference type="SMART" id="SM00321">
    <property type="entry name" value="WSC"/>
    <property type="match status" value="3"/>
</dbReference>
<evidence type="ECO:0000256" key="6">
    <source>
        <dbReference type="ARBA" id="ARBA00023180"/>
    </source>
</evidence>
<keyword evidence="5" id="KW-0472">Membrane</keyword>
<sequence length="293" mass="30957">MTNEYCQQYCGSRGYSIAGTEWSRECFCDNAINNSLLADDATCDMTCTGDAQICGGPAHLTVWQNQGTVTQPSQTTFGDWVGFGCFIDSVANRALPTRMWIDGMTVEKCTAACYGGGFMIAGVEYGSECYCSNNIITSANAGSPATGGCDMPCEGNVAQTCGSGNLLNLYAYTGVDVPTGPAQVQSTATQVQATGDWVLRDCFSDKADDRTLPIRQYVDGGMTVEKCTAKCLTLGYLLSGVEYANECYCSNTIGASGTPANEGCNMACEGAASTEICGGSDRLTVYEYGLEFI</sequence>
<evidence type="ECO:0000259" key="7">
    <source>
        <dbReference type="PROSITE" id="PS51212"/>
    </source>
</evidence>
<feature type="domain" description="WSC" evidence="7">
    <location>
        <begin position="1"/>
        <end position="66"/>
    </location>
</feature>
<evidence type="ECO:0000256" key="2">
    <source>
        <dbReference type="ARBA" id="ARBA00022692"/>
    </source>
</evidence>
<dbReference type="EMBL" id="KN824565">
    <property type="protein sequence ID" value="KIM19713.1"/>
    <property type="molecule type" value="Genomic_DNA"/>
</dbReference>
<dbReference type="HOGENOM" id="CLU_057167_0_0_1"/>
<organism evidence="8 9">
    <name type="scientific">Serendipita vermifera MAFF 305830</name>
    <dbReference type="NCBI Taxonomy" id="933852"/>
    <lineage>
        <taxon>Eukaryota</taxon>
        <taxon>Fungi</taxon>
        <taxon>Dikarya</taxon>
        <taxon>Basidiomycota</taxon>
        <taxon>Agaricomycotina</taxon>
        <taxon>Agaricomycetes</taxon>
        <taxon>Sebacinales</taxon>
        <taxon>Serendipitaceae</taxon>
        <taxon>Serendipita</taxon>
    </lineage>
</organism>
<dbReference type="PROSITE" id="PS51212">
    <property type="entry name" value="WSC"/>
    <property type="match status" value="3"/>
</dbReference>
<gene>
    <name evidence="8" type="ORF">M408DRAFT_334294</name>
</gene>
<keyword evidence="2" id="KW-0812">Transmembrane</keyword>
<dbReference type="InterPro" id="IPR051836">
    <property type="entry name" value="Kremen_rcpt"/>
</dbReference>
<dbReference type="PANTHER" id="PTHR24269:SF16">
    <property type="entry name" value="PROTEIN SLG1"/>
    <property type="match status" value="1"/>
</dbReference>
<comment type="subcellular location">
    <subcellularLocation>
        <location evidence="1">Membrane</location>
        <topology evidence="1">Single-pass membrane protein</topology>
    </subcellularLocation>
</comment>
<keyword evidence="6" id="KW-0325">Glycoprotein</keyword>
<dbReference type="AlphaFoldDB" id="A0A0C2VZK0"/>
<evidence type="ECO:0000313" key="8">
    <source>
        <dbReference type="EMBL" id="KIM19713.1"/>
    </source>
</evidence>
<evidence type="ECO:0000313" key="9">
    <source>
        <dbReference type="Proteomes" id="UP000054097"/>
    </source>
</evidence>
<reference evidence="9" key="2">
    <citation type="submission" date="2015-01" db="EMBL/GenBank/DDBJ databases">
        <title>Evolutionary Origins and Diversification of the Mycorrhizal Mutualists.</title>
        <authorList>
            <consortium name="DOE Joint Genome Institute"/>
            <consortium name="Mycorrhizal Genomics Consortium"/>
            <person name="Kohler A."/>
            <person name="Kuo A."/>
            <person name="Nagy L.G."/>
            <person name="Floudas D."/>
            <person name="Copeland A."/>
            <person name="Barry K.W."/>
            <person name="Cichocki N."/>
            <person name="Veneault-Fourrey C."/>
            <person name="LaButti K."/>
            <person name="Lindquist E.A."/>
            <person name="Lipzen A."/>
            <person name="Lundell T."/>
            <person name="Morin E."/>
            <person name="Murat C."/>
            <person name="Riley R."/>
            <person name="Ohm R."/>
            <person name="Sun H."/>
            <person name="Tunlid A."/>
            <person name="Henrissat B."/>
            <person name="Grigoriev I.V."/>
            <person name="Hibbett D.S."/>
            <person name="Martin F."/>
        </authorList>
    </citation>
    <scope>NUCLEOTIDE SEQUENCE [LARGE SCALE GENOMIC DNA]</scope>
    <source>
        <strain evidence="9">MAFF 305830</strain>
    </source>
</reference>
<dbReference type="Proteomes" id="UP000054097">
    <property type="component" value="Unassembled WGS sequence"/>
</dbReference>
<evidence type="ECO:0000256" key="1">
    <source>
        <dbReference type="ARBA" id="ARBA00004167"/>
    </source>
</evidence>
<accession>A0A0C2VZK0</accession>